<dbReference type="AlphaFoldDB" id="A0A0P7AY94"/>
<protein>
    <submittedName>
        <fullName evidence="3">Phospholipase/Carboxylesterase</fullName>
    </submittedName>
</protein>
<gene>
    <name evidence="3" type="ORF">I595_3555</name>
</gene>
<accession>A0A0P7AY94</accession>
<sequence>MVTVTEEKLEYYLYYPKEYDESKEKGFGILVFLHGGGESGEELELIKKNGPPKLLVQGKEFPFLVLAPQNPHKRQWWNIRAVNKLVDEVVTTNNVDENRIYLTGLSRGGGAAWSLAVQYPEKWAALAVVCGMAPAPYAHWIAKELPIWVFHGDEDESIPVGESDAMVQRLKELGHDVKYTRYEGVGHNAWDKAYTTVELYEWIAAQQKQKN</sequence>
<keyword evidence="1" id="KW-0732">Signal</keyword>
<dbReference type="InterPro" id="IPR029058">
    <property type="entry name" value="AB_hydrolase_fold"/>
</dbReference>
<dbReference type="EMBL" id="LDJX01000010">
    <property type="protein sequence ID" value="KPM30394.1"/>
    <property type="molecule type" value="Genomic_DNA"/>
</dbReference>
<organism evidence="3 4">
    <name type="scientific">Croceitalea dokdonensis DOKDO 023</name>
    <dbReference type="NCBI Taxonomy" id="1300341"/>
    <lineage>
        <taxon>Bacteria</taxon>
        <taxon>Pseudomonadati</taxon>
        <taxon>Bacteroidota</taxon>
        <taxon>Flavobacteriia</taxon>
        <taxon>Flavobacteriales</taxon>
        <taxon>Flavobacteriaceae</taxon>
        <taxon>Croceitalea</taxon>
    </lineage>
</organism>
<dbReference type="Pfam" id="PF02230">
    <property type="entry name" value="Abhydrolase_2"/>
    <property type="match status" value="1"/>
</dbReference>
<evidence type="ECO:0000259" key="2">
    <source>
        <dbReference type="Pfam" id="PF02230"/>
    </source>
</evidence>
<evidence type="ECO:0000256" key="1">
    <source>
        <dbReference type="ARBA" id="ARBA00022729"/>
    </source>
</evidence>
<dbReference type="InterPro" id="IPR003140">
    <property type="entry name" value="PLipase/COase/thioEstase"/>
</dbReference>
<evidence type="ECO:0000313" key="3">
    <source>
        <dbReference type="EMBL" id="KPM30394.1"/>
    </source>
</evidence>
<reference evidence="3 4" key="1">
    <citation type="submission" date="2015-09" db="EMBL/GenBank/DDBJ databases">
        <title>Genome sequence of the marine flavobacterium Croceitalea dokdonensis DOKDO 023 that contains proton- and sodium-pumping rhodopsins.</title>
        <authorList>
            <person name="Kwon S.-K."/>
            <person name="Lee H.K."/>
            <person name="Kwak M.-J."/>
            <person name="Kim J.F."/>
        </authorList>
    </citation>
    <scope>NUCLEOTIDE SEQUENCE [LARGE SCALE GENOMIC DNA]</scope>
    <source>
        <strain evidence="3 4">DOKDO 023</strain>
    </source>
</reference>
<dbReference type="Proteomes" id="UP000050280">
    <property type="component" value="Unassembled WGS sequence"/>
</dbReference>
<dbReference type="PATRIC" id="fig|1300341.3.peg.807"/>
<proteinExistence type="predicted"/>
<dbReference type="Gene3D" id="3.40.50.1820">
    <property type="entry name" value="alpha/beta hydrolase"/>
    <property type="match status" value="1"/>
</dbReference>
<dbReference type="GO" id="GO:0016787">
    <property type="term" value="F:hydrolase activity"/>
    <property type="evidence" value="ECO:0007669"/>
    <property type="project" value="InterPro"/>
</dbReference>
<evidence type="ECO:0000313" key="4">
    <source>
        <dbReference type="Proteomes" id="UP000050280"/>
    </source>
</evidence>
<comment type="caution">
    <text evidence="3">The sequence shown here is derived from an EMBL/GenBank/DDBJ whole genome shotgun (WGS) entry which is preliminary data.</text>
</comment>
<name>A0A0P7AY94_9FLAO</name>
<dbReference type="SUPFAM" id="SSF53474">
    <property type="entry name" value="alpha/beta-Hydrolases"/>
    <property type="match status" value="1"/>
</dbReference>
<keyword evidence="4" id="KW-1185">Reference proteome</keyword>
<feature type="domain" description="Phospholipase/carboxylesterase/thioesterase" evidence="2">
    <location>
        <begin position="78"/>
        <end position="194"/>
    </location>
</feature>
<dbReference type="PANTHER" id="PTHR43037">
    <property type="entry name" value="UNNAMED PRODUCT-RELATED"/>
    <property type="match status" value="1"/>
</dbReference>
<dbReference type="STRING" id="1300341.I595_3555"/>
<dbReference type="PANTHER" id="PTHR43037:SF1">
    <property type="entry name" value="BLL1128 PROTEIN"/>
    <property type="match status" value="1"/>
</dbReference>
<dbReference type="InterPro" id="IPR050955">
    <property type="entry name" value="Plant_Biomass_Hydrol_Est"/>
</dbReference>